<dbReference type="EMBL" id="JAEUBG010003112">
    <property type="protein sequence ID" value="KAH3683466.1"/>
    <property type="molecule type" value="Genomic_DNA"/>
</dbReference>
<evidence type="ECO:0000313" key="2">
    <source>
        <dbReference type="Proteomes" id="UP000774326"/>
    </source>
</evidence>
<proteinExistence type="predicted"/>
<dbReference type="AlphaFoldDB" id="A0A9P8TM87"/>
<dbReference type="Proteomes" id="UP000774326">
    <property type="component" value="Unassembled WGS sequence"/>
</dbReference>
<protein>
    <submittedName>
        <fullName evidence="1">Uncharacterized protein</fullName>
    </submittedName>
</protein>
<accession>A0A9P8TM87</accession>
<organism evidence="1 2">
    <name type="scientific">Wickerhamomyces pijperi</name>
    <name type="common">Yeast</name>
    <name type="synonym">Pichia pijperi</name>
    <dbReference type="NCBI Taxonomy" id="599730"/>
    <lineage>
        <taxon>Eukaryota</taxon>
        <taxon>Fungi</taxon>
        <taxon>Dikarya</taxon>
        <taxon>Ascomycota</taxon>
        <taxon>Saccharomycotina</taxon>
        <taxon>Saccharomycetes</taxon>
        <taxon>Phaffomycetales</taxon>
        <taxon>Wickerhamomycetaceae</taxon>
        <taxon>Wickerhamomyces</taxon>
    </lineage>
</organism>
<evidence type="ECO:0000313" key="1">
    <source>
        <dbReference type="EMBL" id="KAH3683466.1"/>
    </source>
</evidence>
<gene>
    <name evidence="1" type="ORF">WICPIJ_005550</name>
</gene>
<keyword evidence="2" id="KW-1185">Reference proteome</keyword>
<reference evidence="1" key="1">
    <citation type="journal article" date="2021" name="Open Biol.">
        <title>Shared evolutionary footprints suggest mitochondrial oxidative damage underlies multiple complex I losses in fungi.</title>
        <authorList>
            <person name="Schikora-Tamarit M.A."/>
            <person name="Marcet-Houben M."/>
            <person name="Nosek J."/>
            <person name="Gabaldon T."/>
        </authorList>
    </citation>
    <scope>NUCLEOTIDE SEQUENCE</scope>
    <source>
        <strain evidence="1">CBS2887</strain>
    </source>
</reference>
<reference evidence="1" key="2">
    <citation type="submission" date="2021-01" db="EMBL/GenBank/DDBJ databases">
        <authorList>
            <person name="Schikora-Tamarit M.A."/>
        </authorList>
    </citation>
    <scope>NUCLEOTIDE SEQUENCE</scope>
    <source>
        <strain evidence="1">CBS2887</strain>
    </source>
</reference>
<sequence>MSRISHQRSNGSHRHIKPFRVSTSAPISICDDTSMMHSPRPLTSIEILMLEEIGLNIKDHTTARIGFIKIKTQNKRVMNIQVYHVGRIQDEMSGGVISGSSLMEAAGAAINMSASGSSIVNHDSGELIFKAGMVEMDSLTLILEEGDFIFPDQSKQYFCF</sequence>
<name>A0A9P8TM87_WICPI</name>
<comment type="caution">
    <text evidence="1">The sequence shown here is derived from an EMBL/GenBank/DDBJ whole genome shotgun (WGS) entry which is preliminary data.</text>
</comment>